<reference evidence="2 3" key="1">
    <citation type="journal article" date="2019" name="Genome Biol. Evol.">
        <title>Nanopore Sequencing Significantly Improves Genome Assembly of the Protozoan Parasite Trypanosoma cruzi.</title>
        <authorList>
            <person name="Diaz-Viraque F."/>
            <person name="Pita S."/>
            <person name="Greif G."/>
            <person name="de Souza R.C.M."/>
            <person name="Iraola G."/>
            <person name="Robello C."/>
        </authorList>
    </citation>
    <scope>NUCLEOTIDE SEQUENCE [LARGE SCALE GENOMIC DNA]</scope>
    <source>
        <strain evidence="2 3">Berenice</strain>
    </source>
</reference>
<organism evidence="2 3">
    <name type="scientific">Trypanosoma cruzi</name>
    <dbReference type="NCBI Taxonomy" id="5693"/>
    <lineage>
        <taxon>Eukaryota</taxon>
        <taxon>Discoba</taxon>
        <taxon>Euglenozoa</taxon>
        <taxon>Kinetoplastea</taxon>
        <taxon>Metakinetoplastina</taxon>
        <taxon>Trypanosomatida</taxon>
        <taxon>Trypanosomatidae</taxon>
        <taxon>Trypanosoma</taxon>
        <taxon>Schizotrypanum</taxon>
    </lineage>
</organism>
<dbReference type="EMBL" id="JABDHM010000248">
    <property type="protein sequence ID" value="KAF5215989.1"/>
    <property type="molecule type" value="Genomic_DNA"/>
</dbReference>
<dbReference type="VEuPathDB" id="TriTrypDB:ECC02_011272"/>
<comment type="caution">
    <text evidence="2">The sequence shown here is derived from an EMBL/GenBank/DDBJ whole genome shotgun (WGS) entry which is preliminary data.</text>
</comment>
<gene>
    <name evidence="2" type="ORF">ECC02_011272</name>
</gene>
<dbReference type="Proteomes" id="UP000583944">
    <property type="component" value="Unassembled WGS sequence"/>
</dbReference>
<sequence>METKQKQLRCSAHAARQDGSGACRAKESTNGPAWVCMQYIQWAHYVCASWDEVRARVHARGHTQRVREGRVCVRAVHGSLSPTLTRPPPQQPHTQQEEEAKEGRWCGRPRCCRHCHQASPFHLLWRFWLALFPSDWLLYFHFCFSSRVPVPSAAGSLFGMPSSVLLSALSLAKLPFSVGDGGFVSAWPSDGSFCELAVMGATPSFCELLFNFMPLWGCCSCCTGTVSSGLDCPFTRACVESPSVFPIVFSATSAGAFVSDGDVSCGIFYSFAAFSSVPVGELSFLFSLCSPASSCTACFDFFVSSSSSLTLSNAPTPRSGMFGGILTPLSSVGLTVEDALLSEGLFQL</sequence>
<evidence type="ECO:0000313" key="2">
    <source>
        <dbReference type="EMBL" id="KAF5215989.1"/>
    </source>
</evidence>
<evidence type="ECO:0000313" key="3">
    <source>
        <dbReference type="Proteomes" id="UP000583944"/>
    </source>
</evidence>
<name>A0A7J6XN89_TRYCR</name>
<dbReference type="AlphaFoldDB" id="A0A7J6XN89"/>
<accession>A0A7J6XN89</accession>
<evidence type="ECO:0000256" key="1">
    <source>
        <dbReference type="SAM" id="MobiDB-lite"/>
    </source>
</evidence>
<proteinExistence type="predicted"/>
<protein>
    <submittedName>
        <fullName evidence="2">Uncharacterized protein</fullName>
    </submittedName>
</protein>
<feature type="region of interest" description="Disordered" evidence="1">
    <location>
        <begin position="80"/>
        <end position="100"/>
    </location>
</feature>